<keyword evidence="6 17" id="KW-0813">Transport</keyword>
<dbReference type="GO" id="GO:0042773">
    <property type="term" value="P:ATP synthesis coupled electron transport"/>
    <property type="evidence" value="ECO:0007669"/>
    <property type="project" value="InterPro"/>
</dbReference>
<comment type="function">
    <text evidence="17">Core subunit of the mitochondrial membrane respiratory chain NADH dehydrogenase (Complex I) which catalyzes electron transfer from NADH through the respiratory chain, using ubiquinone as an electron acceptor. Essential for the catalytic activity and assembly of complex I.</text>
</comment>
<evidence type="ECO:0000256" key="4">
    <source>
        <dbReference type="ARBA" id="ARBA00012944"/>
    </source>
</evidence>
<evidence type="ECO:0000256" key="15">
    <source>
        <dbReference type="ARBA" id="ARBA00023136"/>
    </source>
</evidence>
<dbReference type="RefSeq" id="YP_007317385.1">
    <property type="nucleotide sequence ID" value="NC_020025.1"/>
</dbReference>
<feature type="transmembrane region" description="Helical" evidence="17">
    <location>
        <begin position="141"/>
        <end position="161"/>
    </location>
</feature>
<dbReference type="PANTHER" id="PTHR43507">
    <property type="entry name" value="NADH-UBIQUINONE OXIDOREDUCTASE CHAIN 4"/>
    <property type="match status" value="1"/>
</dbReference>
<proteinExistence type="inferred from homology"/>
<evidence type="ECO:0000256" key="9">
    <source>
        <dbReference type="ARBA" id="ARBA00022967"/>
    </source>
</evidence>
<evidence type="ECO:0000256" key="16">
    <source>
        <dbReference type="ARBA" id="ARBA00049551"/>
    </source>
</evidence>
<feature type="transmembrane region" description="Helical" evidence="17">
    <location>
        <begin position="381"/>
        <end position="399"/>
    </location>
</feature>
<feature type="transmembrane region" description="Helical" evidence="17">
    <location>
        <begin position="245"/>
        <end position="266"/>
    </location>
</feature>
<feature type="transmembrane region" description="Helical" evidence="17">
    <location>
        <begin position="273"/>
        <end position="291"/>
    </location>
</feature>
<dbReference type="GO" id="GO:0008137">
    <property type="term" value="F:NADH dehydrogenase (ubiquinone) activity"/>
    <property type="evidence" value="ECO:0007669"/>
    <property type="project" value="UniProtKB-UniRule"/>
</dbReference>
<dbReference type="GO" id="GO:0015990">
    <property type="term" value="P:electron transport coupled proton transport"/>
    <property type="evidence" value="ECO:0007669"/>
    <property type="project" value="TreeGrafter"/>
</dbReference>
<evidence type="ECO:0000256" key="2">
    <source>
        <dbReference type="ARBA" id="ARBA00004225"/>
    </source>
</evidence>
<evidence type="ECO:0000256" key="10">
    <source>
        <dbReference type="ARBA" id="ARBA00022982"/>
    </source>
</evidence>
<gene>
    <name evidence="20" type="primary">ND4</name>
</gene>
<organism evidence="20">
    <name type="scientific">Corallianassa coutierei</name>
    <name type="common">Ghost shrimp</name>
    <dbReference type="NCBI Taxonomy" id="1267413"/>
    <lineage>
        <taxon>Eukaryota</taxon>
        <taxon>Metazoa</taxon>
        <taxon>Ecdysozoa</taxon>
        <taxon>Arthropoda</taxon>
        <taxon>Crustacea</taxon>
        <taxon>Multicrustacea</taxon>
        <taxon>Malacostraca</taxon>
        <taxon>Eumalacostraca</taxon>
        <taxon>Eucarida</taxon>
        <taxon>Decapoda</taxon>
        <taxon>Pleocyemata</taxon>
        <taxon>Axiidea</taxon>
        <taxon>Callianassidae</taxon>
        <taxon>Corallianassa</taxon>
    </lineage>
</organism>
<evidence type="ECO:0000256" key="14">
    <source>
        <dbReference type="ARBA" id="ARBA00023128"/>
    </source>
</evidence>
<keyword evidence="13 17" id="KW-0830">Ubiquinone</keyword>
<geneLocation type="mitochondrion" evidence="20"/>
<dbReference type="GO" id="GO:0003954">
    <property type="term" value="F:NADH dehydrogenase activity"/>
    <property type="evidence" value="ECO:0007669"/>
    <property type="project" value="TreeGrafter"/>
</dbReference>
<accession>L0E7B5</accession>
<dbReference type="InterPro" id="IPR003918">
    <property type="entry name" value="NADH_UbQ_OxRdtase"/>
</dbReference>
<evidence type="ECO:0000256" key="17">
    <source>
        <dbReference type="RuleBase" id="RU003297"/>
    </source>
</evidence>
<evidence type="ECO:0000313" key="20">
    <source>
        <dbReference type="EMBL" id="AGA56162.1"/>
    </source>
</evidence>
<feature type="domain" description="NADH:ubiquinone oxidoreductase chain 4 N-terminal" evidence="19">
    <location>
        <begin position="1"/>
        <end position="100"/>
    </location>
</feature>
<evidence type="ECO:0000259" key="19">
    <source>
        <dbReference type="Pfam" id="PF01059"/>
    </source>
</evidence>
<comment type="function">
    <text evidence="1">Core subunit of the mitochondrial membrane respiratory chain NADH dehydrogenase (Complex I) that is believed to belong to the minimal assembly required for catalysis. Complex I functions in the transfer of electrons from NADH to the respiratory chain. The immediate electron acceptor for the enzyme is believed to be ubiquinone.</text>
</comment>
<keyword evidence="7 17" id="KW-0679">Respiratory chain</keyword>
<dbReference type="EC" id="7.1.1.2" evidence="4 17"/>
<feature type="transmembrane region" description="Helical" evidence="17">
    <location>
        <begin position="82"/>
        <end position="101"/>
    </location>
</feature>
<keyword evidence="8 17" id="KW-0812">Transmembrane</keyword>
<evidence type="ECO:0000256" key="3">
    <source>
        <dbReference type="ARBA" id="ARBA00009025"/>
    </source>
</evidence>
<keyword evidence="11 17" id="KW-1133">Transmembrane helix</keyword>
<evidence type="ECO:0000256" key="12">
    <source>
        <dbReference type="ARBA" id="ARBA00023027"/>
    </source>
</evidence>
<feature type="domain" description="NADH:quinone oxidoreductase/Mrp antiporter transmembrane" evidence="18">
    <location>
        <begin position="103"/>
        <end position="389"/>
    </location>
</feature>
<keyword evidence="9" id="KW-1278">Translocase</keyword>
<evidence type="ECO:0000256" key="6">
    <source>
        <dbReference type="ARBA" id="ARBA00022448"/>
    </source>
</evidence>
<feature type="transmembrane region" description="Helical" evidence="17">
    <location>
        <begin position="297"/>
        <end position="322"/>
    </location>
</feature>
<evidence type="ECO:0000259" key="18">
    <source>
        <dbReference type="Pfam" id="PF00361"/>
    </source>
</evidence>
<dbReference type="PANTHER" id="PTHR43507:SF20">
    <property type="entry name" value="NADH-UBIQUINONE OXIDOREDUCTASE CHAIN 4"/>
    <property type="match status" value="1"/>
</dbReference>
<evidence type="ECO:0000256" key="5">
    <source>
        <dbReference type="ARBA" id="ARBA00021006"/>
    </source>
</evidence>
<feature type="transmembrane region" description="Helical" evidence="17">
    <location>
        <begin position="7"/>
        <end position="33"/>
    </location>
</feature>
<evidence type="ECO:0000256" key="1">
    <source>
        <dbReference type="ARBA" id="ARBA00003257"/>
    </source>
</evidence>
<sequence>MLKILMALTLLIPLSANWMFVLNSLTLLGFLWLLKAQHHFFLFNLSTMLGTDFISYIMILLSIWITILMIHASQKIHENNLFPSYFILSNMFLCTSLLLTFSSMDLLLLYISFESSLIPTLVLIIGWGYQPERIQAGFYMLFYTLFASLPLLVSLLSLYSLEGSLTLGLLPKVLNMSHLSLLWYASSIFAFLVKLPMYFFHLWLPKAHVEAPVAGSMALAGVLLKLGGYGLIRILPIFLKVNKSLLWVWISVGIIGGTVVSILCLRQVDMKSLIAYSSVAHMGLVLCGFILNNSWGISGGLTIMVGHGLCSSGLFCIANMVYIRTASRSLLINKGLMSFMPSLGLWWFLLSIGNMAAPPTINLLGEINLLTSVISSSKMSIVGLAALSFFSASYSIYLFSMSQHGLFFNSSFACYSGKTQEFLTLFLHWLPLNTIILKSSMITTVGSL</sequence>
<comment type="catalytic activity">
    <reaction evidence="16 17">
        <text>a ubiquinone + NADH + 5 H(+)(in) = a ubiquinol + NAD(+) + 4 H(+)(out)</text>
        <dbReference type="Rhea" id="RHEA:29091"/>
        <dbReference type="Rhea" id="RHEA-COMP:9565"/>
        <dbReference type="Rhea" id="RHEA-COMP:9566"/>
        <dbReference type="ChEBI" id="CHEBI:15378"/>
        <dbReference type="ChEBI" id="CHEBI:16389"/>
        <dbReference type="ChEBI" id="CHEBI:17976"/>
        <dbReference type="ChEBI" id="CHEBI:57540"/>
        <dbReference type="ChEBI" id="CHEBI:57945"/>
        <dbReference type="EC" id="7.1.1.2"/>
    </reaction>
</comment>
<protein>
    <recommendedName>
        <fullName evidence="5 17">NADH-ubiquinone oxidoreductase chain 4</fullName>
        <ecNumber evidence="4 17">7.1.1.2</ecNumber>
    </recommendedName>
</protein>
<reference evidence="20" key="1">
    <citation type="journal article" date="2013" name="Mol. Phylogenet. Evol.">
        <title>Mitogenomic analysis of decapod crustacean phylogeny corroborates traditional views on their relationships.</title>
        <authorList>
            <person name="Shen H."/>
            <person name="Braband A."/>
            <person name="Scholtz G."/>
        </authorList>
    </citation>
    <scope>NUCLEOTIDE SEQUENCE</scope>
</reference>
<dbReference type="PRINTS" id="PR01437">
    <property type="entry name" value="NUOXDRDTASE4"/>
</dbReference>
<dbReference type="InterPro" id="IPR001750">
    <property type="entry name" value="ND/Mrp_TM"/>
</dbReference>
<name>L0E7B5_CORCW</name>
<comment type="similarity">
    <text evidence="3 17">Belongs to the complex I subunit 4 family.</text>
</comment>
<keyword evidence="10 17" id="KW-0249">Electron transport</keyword>
<dbReference type="GO" id="GO:0048039">
    <property type="term" value="F:ubiquinone binding"/>
    <property type="evidence" value="ECO:0007669"/>
    <property type="project" value="TreeGrafter"/>
</dbReference>
<evidence type="ECO:0000256" key="7">
    <source>
        <dbReference type="ARBA" id="ARBA00022660"/>
    </source>
</evidence>
<feature type="transmembrane region" description="Helical" evidence="17">
    <location>
        <begin position="181"/>
        <end position="204"/>
    </location>
</feature>
<dbReference type="AlphaFoldDB" id="L0E7B5"/>
<dbReference type="InterPro" id="IPR000260">
    <property type="entry name" value="NADH4_N"/>
</dbReference>
<evidence type="ECO:0000256" key="11">
    <source>
        <dbReference type="ARBA" id="ARBA00022989"/>
    </source>
</evidence>
<feature type="transmembrane region" description="Helical" evidence="17">
    <location>
        <begin position="107"/>
        <end position="129"/>
    </location>
</feature>
<evidence type="ECO:0000256" key="13">
    <source>
        <dbReference type="ARBA" id="ARBA00023075"/>
    </source>
</evidence>
<feature type="transmembrane region" description="Helical" evidence="17">
    <location>
        <begin position="216"/>
        <end position="239"/>
    </location>
</feature>
<keyword evidence="15 17" id="KW-0472">Membrane</keyword>
<dbReference type="EMBL" id="KC107817">
    <property type="protein sequence ID" value="AGA56162.1"/>
    <property type="molecule type" value="Genomic_DNA"/>
</dbReference>
<comment type="subcellular location">
    <subcellularLocation>
        <location evidence="2 17">Mitochondrion membrane</location>
        <topology evidence="2 17">Multi-pass membrane protein</topology>
    </subcellularLocation>
</comment>
<dbReference type="GeneID" id="14412016"/>
<keyword evidence="12 17" id="KW-0520">NAD</keyword>
<feature type="transmembrane region" description="Helical" evidence="17">
    <location>
        <begin position="53"/>
        <end position="70"/>
    </location>
</feature>
<dbReference type="GO" id="GO:0031966">
    <property type="term" value="C:mitochondrial membrane"/>
    <property type="evidence" value="ECO:0007669"/>
    <property type="project" value="UniProtKB-SubCell"/>
</dbReference>
<evidence type="ECO:0000256" key="8">
    <source>
        <dbReference type="ARBA" id="ARBA00022692"/>
    </source>
</evidence>
<dbReference type="Pfam" id="PF01059">
    <property type="entry name" value="Oxidored_q5_N"/>
    <property type="match status" value="1"/>
</dbReference>
<dbReference type="CTD" id="4538"/>
<keyword evidence="14 17" id="KW-0496">Mitochondrion</keyword>
<dbReference type="Pfam" id="PF00361">
    <property type="entry name" value="Proton_antipo_M"/>
    <property type="match status" value="1"/>
</dbReference>